<feature type="region of interest" description="Disordered" evidence="1">
    <location>
        <begin position="62"/>
        <end position="96"/>
    </location>
</feature>
<comment type="caution">
    <text evidence="3">The sequence shown here is derived from an EMBL/GenBank/DDBJ whole genome shotgun (WGS) entry which is preliminary data.</text>
</comment>
<feature type="compositionally biased region" description="Basic and acidic residues" evidence="1">
    <location>
        <begin position="87"/>
        <end position="96"/>
    </location>
</feature>
<evidence type="ECO:0000256" key="1">
    <source>
        <dbReference type="SAM" id="MobiDB-lite"/>
    </source>
</evidence>
<gene>
    <name evidence="3" type="ORF">LITE_LOCUS29635</name>
</gene>
<sequence>MMVVAAQRLLAFIICIWLFTIQARHVAHGREIIFKGSGEQVQLQQYHARVLGDVVVTHQGMNTKKKGSEGFEKGYDANRSSKRRVRRGSDPIHNKT</sequence>
<feature type="chain" id="PRO_5043886036" evidence="2">
    <location>
        <begin position="24"/>
        <end position="96"/>
    </location>
</feature>
<dbReference type="AlphaFoldDB" id="A0AAV0MMQ0"/>
<protein>
    <submittedName>
        <fullName evidence="3">Uncharacterized protein</fullName>
    </submittedName>
</protein>
<dbReference type="PANTHER" id="PTHR36726:SF4">
    <property type="entry name" value="CLAVATA3_ESR (CLE)-RELATED PROTEIN 45"/>
    <property type="match status" value="1"/>
</dbReference>
<dbReference type="InterPro" id="IPR038821">
    <property type="entry name" value="CLE45-like"/>
</dbReference>
<dbReference type="Proteomes" id="UP001154282">
    <property type="component" value="Unassembled WGS sequence"/>
</dbReference>
<organism evidence="3 4">
    <name type="scientific">Linum tenue</name>
    <dbReference type="NCBI Taxonomy" id="586396"/>
    <lineage>
        <taxon>Eukaryota</taxon>
        <taxon>Viridiplantae</taxon>
        <taxon>Streptophyta</taxon>
        <taxon>Embryophyta</taxon>
        <taxon>Tracheophyta</taxon>
        <taxon>Spermatophyta</taxon>
        <taxon>Magnoliopsida</taxon>
        <taxon>eudicotyledons</taxon>
        <taxon>Gunneridae</taxon>
        <taxon>Pentapetalae</taxon>
        <taxon>rosids</taxon>
        <taxon>fabids</taxon>
        <taxon>Malpighiales</taxon>
        <taxon>Linaceae</taxon>
        <taxon>Linum</taxon>
    </lineage>
</organism>
<evidence type="ECO:0000313" key="4">
    <source>
        <dbReference type="Proteomes" id="UP001154282"/>
    </source>
</evidence>
<keyword evidence="4" id="KW-1185">Reference proteome</keyword>
<feature type="compositionally biased region" description="Basic and acidic residues" evidence="1">
    <location>
        <begin position="66"/>
        <end position="76"/>
    </location>
</feature>
<keyword evidence="2" id="KW-0732">Signal</keyword>
<evidence type="ECO:0000256" key="2">
    <source>
        <dbReference type="SAM" id="SignalP"/>
    </source>
</evidence>
<dbReference type="PANTHER" id="PTHR36726">
    <property type="entry name" value="CLAVATA3/ESR (CLE)-RELATED PROTEIN 45"/>
    <property type="match status" value="1"/>
</dbReference>
<reference evidence="3" key="1">
    <citation type="submission" date="2022-08" db="EMBL/GenBank/DDBJ databases">
        <authorList>
            <person name="Gutierrez-Valencia J."/>
        </authorList>
    </citation>
    <scope>NUCLEOTIDE SEQUENCE</scope>
</reference>
<accession>A0AAV0MMQ0</accession>
<proteinExistence type="predicted"/>
<evidence type="ECO:0000313" key="3">
    <source>
        <dbReference type="EMBL" id="CAI0448032.1"/>
    </source>
</evidence>
<dbReference type="EMBL" id="CAMGYJ010000007">
    <property type="protein sequence ID" value="CAI0448032.1"/>
    <property type="molecule type" value="Genomic_DNA"/>
</dbReference>
<name>A0AAV0MMQ0_9ROSI</name>
<feature type="signal peptide" evidence="2">
    <location>
        <begin position="1"/>
        <end position="23"/>
    </location>
</feature>